<dbReference type="EMBL" id="MT457475">
    <property type="protein sequence ID" value="QKE60815.1"/>
    <property type="molecule type" value="Genomic_DNA"/>
</dbReference>
<evidence type="ECO:0000256" key="1">
    <source>
        <dbReference type="SAM" id="MobiDB-lite"/>
    </source>
</evidence>
<protein>
    <submittedName>
        <fullName evidence="2">Uncharacterized protein</fullName>
    </submittedName>
</protein>
<evidence type="ECO:0000313" key="2">
    <source>
        <dbReference type="EMBL" id="QKE60815.1"/>
    </source>
</evidence>
<accession>A0A7G3WH17</accession>
<feature type="region of interest" description="Disordered" evidence="1">
    <location>
        <begin position="1"/>
        <end position="31"/>
    </location>
</feature>
<feature type="compositionally biased region" description="Basic and acidic residues" evidence="1">
    <location>
        <begin position="14"/>
        <end position="31"/>
    </location>
</feature>
<sequence>MIELPIIYPMPDILKPKDPEQDKETGENDDD</sequence>
<evidence type="ECO:0000313" key="3">
    <source>
        <dbReference type="Proteomes" id="UP000516780"/>
    </source>
</evidence>
<organism evidence="2 3">
    <name type="scientific">Arthronema virus TR020</name>
    <dbReference type="NCBI Taxonomy" id="2736280"/>
    <lineage>
        <taxon>Viruses</taxon>
        <taxon>Duplodnaviria</taxon>
        <taxon>Heunggongvirae</taxon>
        <taxon>Uroviricota</taxon>
        <taxon>Caudoviricetes</taxon>
        <taxon>Saffermanviridae</taxon>
        <taxon>Arthrovirus</taxon>
        <taxon>Arthrovirus TR020</taxon>
    </lineage>
</organism>
<reference evidence="2 3" key="1">
    <citation type="journal article" date="2020" name="Microb. Ecol.">
        <title>Novel Virus on Filamentous Arthronema africanum Cyanobacterium.</title>
        <authorList>
            <person name="Petrzik K."/>
            <person name="Lukavsky J."/>
            <person name="Koloniuk I."/>
        </authorList>
    </citation>
    <scope>NUCLEOTIDE SEQUENCE [LARGE SCALE GENOMIC DNA]</scope>
</reference>
<dbReference type="Proteomes" id="UP000516780">
    <property type="component" value="Segment"/>
</dbReference>
<keyword evidence="3" id="KW-1185">Reference proteome</keyword>
<proteinExistence type="predicted"/>
<name>A0A7G3WH17_9CAUD</name>